<protein>
    <submittedName>
        <fullName evidence="1">Uncharacterized protein</fullName>
    </submittedName>
</protein>
<accession>A0ACC0G3W1</accession>
<comment type="caution">
    <text evidence="1">The sequence shown here is derived from an EMBL/GenBank/DDBJ whole genome shotgun (WGS) entry which is preliminary data.</text>
</comment>
<sequence length="93" mass="10570">MARCWEDSMPEEDDHNESSEVRVSGRATTARALSNLLQQGWLRLAQQMRERESIRAVGLGEDDDGMGRYATTAPTRRRYSQSLYATSLLYAVE</sequence>
<evidence type="ECO:0000313" key="2">
    <source>
        <dbReference type="Proteomes" id="UP001060215"/>
    </source>
</evidence>
<dbReference type="EMBL" id="CM045769">
    <property type="protein sequence ID" value="KAI7995802.1"/>
    <property type="molecule type" value="Genomic_DNA"/>
</dbReference>
<evidence type="ECO:0000313" key="1">
    <source>
        <dbReference type="EMBL" id="KAI7995802.1"/>
    </source>
</evidence>
<proteinExistence type="predicted"/>
<reference evidence="1 2" key="1">
    <citation type="journal article" date="2022" name="Plant J.">
        <title>Chromosome-level genome of Camellia lanceoleosa provides a valuable resource for understanding genome evolution and self-incompatibility.</title>
        <authorList>
            <person name="Gong W."/>
            <person name="Xiao S."/>
            <person name="Wang L."/>
            <person name="Liao Z."/>
            <person name="Chang Y."/>
            <person name="Mo W."/>
            <person name="Hu G."/>
            <person name="Li W."/>
            <person name="Zhao G."/>
            <person name="Zhu H."/>
            <person name="Hu X."/>
            <person name="Ji K."/>
            <person name="Xiang X."/>
            <person name="Song Q."/>
            <person name="Yuan D."/>
            <person name="Jin S."/>
            <person name="Zhang L."/>
        </authorList>
    </citation>
    <scope>NUCLEOTIDE SEQUENCE [LARGE SCALE GENOMIC DNA]</scope>
    <source>
        <strain evidence="1">SQ_2022a</strain>
    </source>
</reference>
<keyword evidence="2" id="KW-1185">Reference proteome</keyword>
<name>A0ACC0G3W1_9ERIC</name>
<dbReference type="Proteomes" id="UP001060215">
    <property type="component" value="Chromosome 12"/>
</dbReference>
<organism evidence="1 2">
    <name type="scientific">Camellia lanceoleosa</name>
    <dbReference type="NCBI Taxonomy" id="1840588"/>
    <lineage>
        <taxon>Eukaryota</taxon>
        <taxon>Viridiplantae</taxon>
        <taxon>Streptophyta</taxon>
        <taxon>Embryophyta</taxon>
        <taxon>Tracheophyta</taxon>
        <taxon>Spermatophyta</taxon>
        <taxon>Magnoliopsida</taxon>
        <taxon>eudicotyledons</taxon>
        <taxon>Gunneridae</taxon>
        <taxon>Pentapetalae</taxon>
        <taxon>asterids</taxon>
        <taxon>Ericales</taxon>
        <taxon>Theaceae</taxon>
        <taxon>Camellia</taxon>
    </lineage>
</organism>
<gene>
    <name evidence="1" type="ORF">LOK49_LG11G00330</name>
</gene>